<dbReference type="FunFam" id="2.60.40.420:FF:000021">
    <property type="entry name" value="Extracellular dihydrogeodin oxidase/laccase"/>
    <property type="match status" value="1"/>
</dbReference>
<dbReference type="Pfam" id="PF07732">
    <property type="entry name" value="Cu-oxidase_3"/>
    <property type="match status" value="1"/>
</dbReference>
<dbReference type="GO" id="GO:0046274">
    <property type="term" value="P:lignin catabolic process"/>
    <property type="evidence" value="ECO:0007669"/>
    <property type="project" value="UniProtKB-KW"/>
</dbReference>
<dbReference type="Pfam" id="PF07731">
    <property type="entry name" value="Cu-oxidase_2"/>
    <property type="match status" value="1"/>
</dbReference>
<dbReference type="PANTHER" id="PTHR11709">
    <property type="entry name" value="MULTI-COPPER OXIDASE"/>
    <property type="match status" value="1"/>
</dbReference>
<protein>
    <recommendedName>
        <fullName evidence="4">laccase</fullName>
        <ecNumber evidence="4">1.10.3.2</ecNumber>
    </recommendedName>
</protein>
<keyword evidence="5" id="KW-0479">Metal-binding</keyword>
<dbReference type="SUPFAM" id="SSF49503">
    <property type="entry name" value="Cupredoxins"/>
    <property type="match status" value="3"/>
</dbReference>
<keyword evidence="11" id="KW-0439">Lignin degradation</keyword>
<feature type="domain" description="Plastocyanin-like" evidence="14">
    <location>
        <begin position="476"/>
        <end position="600"/>
    </location>
</feature>
<evidence type="ECO:0000256" key="12">
    <source>
        <dbReference type="SAM" id="Phobius"/>
    </source>
</evidence>
<dbReference type="GO" id="GO:0052716">
    <property type="term" value="F:hydroquinone:oxygen oxidoreductase activity"/>
    <property type="evidence" value="ECO:0007669"/>
    <property type="project" value="UniProtKB-EC"/>
</dbReference>
<proteinExistence type="inferred from homology"/>
<evidence type="ECO:0000259" key="15">
    <source>
        <dbReference type="Pfam" id="PF07732"/>
    </source>
</evidence>
<dbReference type="CDD" id="cd13901">
    <property type="entry name" value="CuRO_3_MaLCC_like"/>
    <property type="match status" value="1"/>
</dbReference>
<evidence type="ECO:0000256" key="6">
    <source>
        <dbReference type="ARBA" id="ARBA00022729"/>
    </source>
</evidence>
<dbReference type="EMBL" id="QZAN01000025">
    <property type="protein sequence ID" value="THW63736.1"/>
    <property type="molecule type" value="Genomic_DNA"/>
</dbReference>
<accession>A0A4S8ZCR2</accession>
<evidence type="ECO:0000256" key="1">
    <source>
        <dbReference type="ARBA" id="ARBA00000349"/>
    </source>
</evidence>
<reference evidence="16 17" key="1">
    <citation type="submission" date="2018-10" db="EMBL/GenBank/DDBJ databases">
        <title>Fifty Aureobasidium pullulans genomes reveal a recombining polyextremotolerant generalist.</title>
        <authorList>
            <person name="Gostincar C."/>
            <person name="Turk M."/>
            <person name="Zajc J."/>
            <person name="Gunde-Cimerman N."/>
        </authorList>
    </citation>
    <scope>NUCLEOTIDE SEQUENCE [LARGE SCALE GENOMIC DNA]</scope>
    <source>
        <strain evidence="16 17">EXF-10751</strain>
    </source>
</reference>
<feature type="transmembrane region" description="Helical" evidence="12">
    <location>
        <begin position="12"/>
        <end position="32"/>
    </location>
</feature>
<keyword evidence="8" id="KW-0186">Copper</keyword>
<dbReference type="FunFam" id="2.60.40.420:FF:000046">
    <property type="entry name" value="Multicopper oxidase"/>
    <property type="match status" value="1"/>
</dbReference>
<dbReference type="FunFam" id="2.60.40.420:FF:000045">
    <property type="entry name" value="Laccase 2"/>
    <property type="match status" value="1"/>
</dbReference>
<evidence type="ECO:0000256" key="9">
    <source>
        <dbReference type="ARBA" id="ARBA00023157"/>
    </source>
</evidence>
<dbReference type="PROSITE" id="PS00079">
    <property type="entry name" value="MULTICOPPER_OXIDASE1"/>
    <property type="match status" value="1"/>
</dbReference>
<dbReference type="InterPro" id="IPR011707">
    <property type="entry name" value="Cu-oxidase-like_N"/>
</dbReference>
<sequence>MLTTTFFELYSSHFFLSFVLTLFILCFIAMHFESLTAACLLALASVSSASSSGRKYLWGRGGQGKMVRRQASSTSSAAGSTSTLVADSACSNGPFTRSCWTDGFSVATDFDQKFPTTGNTVSYNLEITNTTCNPDGANEQQCLLINGQLPGPVIRASWGDTLSITVTNSMQDNGTSIHWHGIRQFNSPGMDGVNGVSECALAPGQTKTYTFKCTQYGSSWYHSHYSSQYGMGVVGTILIDGPATANYDIDLGTFPMMDWYYKNADVVNTLALINSQAGGGAPPSDTLLLNGTNNNGAGGKYQSVALTKGKKHRLRLINTSVDSHMLVKLDGHSFSVIEADFIPVEESAVDGWLLIAIGQRYDVVFEANQTSGNYWFRAEVATECGSVSNGNGRAIFRYDASDTSTPEDTTETPPTVECIDFPTIPYWKQSVDKDDFAQQAKTLSTGFGEGVTVNGESLLLWHLNTTAMSIHWDKPTLGYVFNGSTSYPQEYDVIEIPNEGVWTYWVIQQVSGSPPITHPIHLHGHDFFVLGHQASSTFDASSMIDQLNFDNPPRRDTATLPASGWLVLAFPANNPGSWLMHCHIAWHISEGLGVQFLEAKNQIVLPDEGQFTSQCSSWKQYTANMAFPQIDSGL</sequence>
<dbReference type="InterPro" id="IPR011706">
    <property type="entry name" value="Cu-oxidase_C"/>
</dbReference>
<comment type="cofactor">
    <cofactor evidence="2">
        <name>Cu cation</name>
        <dbReference type="ChEBI" id="CHEBI:23378"/>
    </cofactor>
</comment>
<keyword evidence="12" id="KW-1133">Transmembrane helix</keyword>
<dbReference type="PROSITE" id="PS00080">
    <property type="entry name" value="MULTICOPPER_OXIDASE2"/>
    <property type="match status" value="1"/>
</dbReference>
<evidence type="ECO:0000256" key="11">
    <source>
        <dbReference type="ARBA" id="ARBA00023185"/>
    </source>
</evidence>
<evidence type="ECO:0000259" key="13">
    <source>
        <dbReference type="Pfam" id="PF00394"/>
    </source>
</evidence>
<evidence type="ECO:0000256" key="2">
    <source>
        <dbReference type="ARBA" id="ARBA00001935"/>
    </source>
</evidence>
<evidence type="ECO:0000256" key="10">
    <source>
        <dbReference type="ARBA" id="ARBA00023180"/>
    </source>
</evidence>
<evidence type="ECO:0000256" key="3">
    <source>
        <dbReference type="ARBA" id="ARBA00010609"/>
    </source>
</evidence>
<evidence type="ECO:0000256" key="5">
    <source>
        <dbReference type="ARBA" id="ARBA00022723"/>
    </source>
</evidence>
<keyword evidence="12" id="KW-0472">Membrane</keyword>
<comment type="similarity">
    <text evidence="3">Belongs to the multicopper oxidase family.</text>
</comment>
<keyword evidence="7" id="KW-0560">Oxidoreductase</keyword>
<dbReference type="InterPro" id="IPR045087">
    <property type="entry name" value="Cu-oxidase_fam"/>
</dbReference>
<dbReference type="InterPro" id="IPR002355">
    <property type="entry name" value="Cu_oxidase_Cu_BS"/>
</dbReference>
<evidence type="ECO:0000256" key="7">
    <source>
        <dbReference type="ARBA" id="ARBA00023002"/>
    </source>
</evidence>
<gene>
    <name evidence="16" type="ORF">D6D20_03319</name>
</gene>
<dbReference type="InterPro" id="IPR008972">
    <property type="entry name" value="Cupredoxin"/>
</dbReference>
<comment type="catalytic activity">
    <reaction evidence="1">
        <text>4 hydroquinone + O2 = 4 benzosemiquinone + 2 H2O</text>
        <dbReference type="Rhea" id="RHEA:11276"/>
        <dbReference type="ChEBI" id="CHEBI:15377"/>
        <dbReference type="ChEBI" id="CHEBI:15379"/>
        <dbReference type="ChEBI" id="CHEBI:17594"/>
        <dbReference type="ChEBI" id="CHEBI:17977"/>
        <dbReference type="EC" id="1.10.3.2"/>
    </reaction>
</comment>
<keyword evidence="9" id="KW-1015">Disulfide bond</keyword>
<name>A0A4S8ZCR2_AURPU</name>
<dbReference type="InterPro" id="IPR001117">
    <property type="entry name" value="Cu-oxidase_2nd"/>
</dbReference>
<evidence type="ECO:0000256" key="4">
    <source>
        <dbReference type="ARBA" id="ARBA00012297"/>
    </source>
</evidence>
<dbReference type="EC" id="1.10.3.2" evidence="4"/>
<dbReference type="GO" id="GO:0005507">
    <property type="term" value="F:copper ion binding"/>
    <property type="evidence" value="ECO:0007669"/>
    <property type="project" value="InterPro"/>
</dbReference>
<dbReference type="AlphaFoldDB" id="A0A4S8ZCR2"/>
<evidence type="ECO:0000256" key="8">
    <source>
        <dbReference type="ARBA" id="ARBA00023008"/>
    </source>
</evidence>
<evidence type="ECO:0000313" key="16">
    <source>
        <dbReference type="EMBL" id="THW63736.1"/>
    </source>
</evidence>
<feature type="domain" description="Plastocyanin-like" evidence="13">
    <location>
        <begin position="254"/>
        <end position="400"/>
    </location>
</feature>
<dbReference type="Proteomes" id="UP000310421">
    <property type="component" value="Unassembled WGS sequence"/>
</dbReference>
<keyword evidence="6" id="KW-0732">Signal</keyword>
<dbReference type="Gene3D" id="2.60.40.420">
    <property type="entry name" value="Cupredoxins - blue copper proteins"/>
    <property type="match status" value="3"/>
</dbReference>
<organism evidence="16 17">
    <name type="scientific">Aureobasidium pullulans</name>
    <name type="common">Black yeast</name>
    <name type="synonym">Pullularia pullulans</name>
    <dbReference type="NCBI Taxonomy" id="5580"/>
    <lineage>
        <taxon>Eukaryota</taxon>
        <taxon>Fungi</taxon>
        <taxon>Dikarya</taxon>
        <taxon>Ascomycota</taxon>
        <taxon>Pezizomycotina</taxon>
        <taxon>Dothideomycetes</taxon>
        <taxon>Dothideomycetidae</taxon>
        <taxon>Dothideales</taxon>
        <taxon>Saccotheciaceae</taxon>
        <taxon>Aureobasidium</taxon>
    </lineage>
</organism>
<keyword evidence="12" id="KW-0812">Transmembrane</keyword>
<feature type="domain" description="Plastocyanin-like" evidence="15">
    <location>
        <begin position="127"/>
        <end position="242"/>
    </location>
</feature>
<keyword evidence="10" id="KW-0325">Glycoprotein</keyword>
<dbReference type="Pfam" id="PF00394">
    <property type="entry name" value="Cu-oxidase"/>
    <property type="match status" value="1"/>
</dbReference>
<evidence type="ECO:0000259" key="14">
    <source>
        <dbReference type="Pfam" id="PF07731"/>
    </source>
</evidence>
<dbReference type="PANTHER" id="PTHR11709:SF87">
    <property type="entry name" value="LACCASE"/>
    <property type="match status" value="1"/>
</dbReference>
<evidence type="ECO:0000313" key="17">
    <source>
        <dbReference type="Proteomes" id="UP000310421"/>
    </source>
</evidence>
<comment type="caution">
    <text evidence="16">The sequence shown here is derived from an EMBL/GenBank/DDBJ whole genome shotgun (WGS) entry which is preliminary data.</text>
</comment>
<dbReference type="InterPro" id="IPR033138">
    <property type="entry name" value="Cu_oxidase_CS"/>
</dbReference>